<dbReference type="Ensembl" id="ENSCPRT00005018953.1">
    <property type="protein sequence ID" value="ENSCPRP00005016186.1"/>
    <property type="gene ID" value="ENSCPRG00005011293.1"/>
</dbReference>
<keyword evidence="3 5" id="KW-1133">Transmembrane helix</keyword>
<evidence type="ECO:0000313" key="8">
    <source>
        <dbReference type="Proteomes" id="UP000594220"/>
    </source>
</evidence>
<organism evidence="7 8">
    <name type="scientific">Crocodylus porosus</name>
    <name type="common">Saltwater crocodile</name>
    <name type="synonym">Estuarine crocodile</name>
    <dbReference type="NCBI Taxonomy" id="8502"/>
    <lineage>
        <taxon>Eukaryota</taxon>
        <taxon>Metazoa</taxon>
        <taxon>Chordata</taxon>
        <taxon>Craniata</taxon>
        <taxon>Vertebrata</taxon>
        <taxon>Euteleostomi</taxon>
        <taxon>Archelosauria</taxon>
        <taxon>Archosauria</taxon>
        <taxon>Crocodylia</taxon>
        <taxon>Longirostres</taxon>
        <taxon>Crocodylidae</taxon>
        <taxon>Crocodylus</taxon>
    </lineage>
</organism>
<evidence type="ECO:0000256" key="2">
    <source>
        <dbReference type="ARBA" id="ARBA00022692"/>
    </source>
</evidence>
<feature type="transmembrane region" description="Helical" evidence="5">
    <location>
        <begin position="197"/>
        <end position="220"/>
    </location>
</feature>
<comment type="subcellular location">
    <subcellularLocation>
        <location evidence="1">Membrane</location>
    </subcellularLocation>
</comment>
<dbReference type="Pfam" id="PF04116">
    <property type="entry name" value="FA_hydroxylase"/>
    <property type="match status" value="1"/>
</dbReference>
<dbReference type="OMA" id="VRCYRDV"/>
<proteinExistence type="predicted"/>
<dbReference type="GO" id="GO:0016491">
    <property type="term" value="F:oxidoreductase activity"/>
    <property type="evidence" value="ECO:0007669"/>
    <property type="project" value="InterPro"/>
</dbReference>
<evidence type="ECO:0000313" key="7">
    <source>
        <dbReference type="Ensembl" id="ENSCPRP00005016186.1"/>
    </source>
</evidence>
<protein>
    <recommendedName>
        <fullName evidence="6">Fatty acid hydroxylase domain-containing protein</fullName>
    </recommendedName>
</protein>
<dbReference type="PANTHER" id="PTHR11863">
    <property type="entry name" value="STEROL DESATURASE"/>
    <property type="match status" value="1"/>
</dbReference>
<feature type="domain" description="Fatty acid hydroxylase" evidence="6">
    <location>
        <begin position="149"/>
        <end position="279"/>
    </location>
</feature>
<dbReference type="Proteomes" id="UP000594220">
    <property type="component" value="Unplaced"/>
</dbReference>
<accession>A0A7M4EX90</accession>
<dbReference type="GO" id="GO:0016020">
    <property type="term" value="C:membrane"/>
    <property type="evidence" value="ECO:0007669"/>
    <property type="project" value="UniProtKB-SubCell"/>
</dbReference>
<dbReference type="GO" id="GO:0005506">
    <property type="term" value="F:iron ion binding"/>
    <property type="evidence" value="ECO:0007669"/>
    <property type="project" value="InterPro"/>
</dbReference>
<dbReference type="GO" id="GO:0008610">
    <property type="term" value="P:lipid biosynthetic process"/>
    <property type="evidence" value="ECO:0007669"/>
    <property type="project" value="InterPro"/>
</dbReference>
<keyword evidence="2 5" id="KW-0812">Transmembrane</keyword>
<dbReference type="InterPro" id="IPR006694">
    <property type="entry name" value="Fatty_acid_hydroxylase"/>
</dbReference>
<name>A0A7M4EX90_CROPO</name>
<evidence type="ECO:0000256" key="1">
    <source>
        <dbReference type="ARBA" id="ARBA00004370"/>
    </source>
</evidence>
<dbReference type="GeneTree" id="ENSGT00940000158012"/>
<evidence type="ECO:0000259" key="6">
    <source>
        <dbReference type="Pfam" id="PF04116"/>
    </source>
</evidence>
<sequence length="300" mass="35807">KHGSLGNNIINTSSFHLSLLAMETSDSPLQHNLFQESFRDAWTRLLESSTKFHVVTWGTLLLYLSSYYLSSLPGFIYQFIPAMKKYKIQQDKTETWEDQWKCFKMTFHHIFTVQIPMSLAVYFLVEYADLPCDWNSMPRWYSVIAQIFGCFLIEDTWEYFMHRLLHHRRLYQHLHKVHHAFKAPFSIQATYAGQAEILIFGTGFSLGMYIFCNHLFSVWLCTMARIVQNTHVHSGYDAPWDPLRWVPFAVTSRFHDFHHMNFYGNYAPVFTWWDWLFGTNKEYENYKAKRKQKEIKEDVN</sequence>
<dbReference type="InterPro" id="IPR050307">
    <property type="entry name" value="Sterol_Desaturase_Related"/>
</dbReference>
<evidence type="ECO:0000256" key="5">
    <source>
        <dbReference type="SAM" id="Phobius"/>
    </source>
</evidence>
<evidence type="ECO:0000256" key="3">
    <source>
        <dbReference type="ARBA" id="ARBA00022989"/>
    </source>
</evidence>
<feature type="transmembrane region" description="Helical" evidence="5">
    <location>
        <begin position="110"/>
        <end position="128"/>
    </location>
</feature>
<dbReference type="AlphaFoldDB" id="A0A7M4EX90"/>
<keyword evidence="8" id="KW-1185">Reference proteome</keyword>
<reference evidence="7" key="2">
    <citation type="submission" date="2025-09" db="UniProtKB">
        <authorList>
            <consortium name="Ensembl"/>
        </authorList>
    </citation>
    <scope>IDENTIFICATION</scope>
</reference>
<reference evidence="7" key="1">
    <citation type="submission" date="2025-08" db="UniProtKB">
        <authorList>
            <consortium name="Ensembl"/>
        </authorList>
    </citation>
    <scope>IDENTIFICATION</scope>
</reference>
<feature type="transmembrane region" description="Helical" evidence="5">
    <location>
        <begin position="60"/>
        <end position="80"/>
    </location>
</feature>
<evidence type="ECO:0000256" key="4">
    <source>
        <dbReference type="ARBA" id="ARBA00023136"/>
    </source>
</evidence>
<keyword evidence="4 5" id="KW-0472">Membrane</keyword>